<organism evidence="6 7">
    <name type="scientific">Rhizobium etli (strain CIAT 652)</name>
    <dbReference type="NCBI Taxonomy" id="491916"/>
    <lineage>
        <taxon>Bacteria</taxon>
        <taxon>Pseudomonadati</taxon>
        <taxon>Pseudomonadota</taxon>
        <taxon>Alphaproteobacteria</taxon>
        <taxon>Hyphomicrobiales</taxon>
        <taxon>Rhizobiaceae</taxon>
        <taxon>Rhizobium/Agrobacterium group</taxon>
        <taxon>Rhizobium</taxon>
    </lineage>
</organism>
<dbReference type="InterPro" id="IPR044613">
    <property type="entry name" value="Nep1/2-like"/>
</dbReference>
<dbReference type="GO" id="GO:0000338">
    <property type="term" value="P:protein deneddylation"/>
    <property type="evidence" value="ECO:0007669"/>
    <property type="project" value="TreeGrafter"/>
</dbReference>
<gene>
    <name evidence="6" type="ordered locus">RHECIAT_PB0000239</name>
</gene>
<feature type="region of interest" description="Disordered" evidence="4">
    <location>
        <begin position="240"/>
        <end position="288"/>
    </location>
</feature>
<dbReference type="AlphaFoldDB" id="B3Q2P2"/>
<dbReference type="KEGG" id="rec:RHECIAT_PB0000239"/>
<dbReference type="EMBL" id="CP001076">
    <property type="protein sequence ID" value="ACE93948.1"/>
    <property type="molecule type" value="Genomic_DNA"/>
</dbReference>
<evidence type="ECO:0000256" key="3">
    <source>
        <dbReference type="ARBA" id="ARBA00022807"/>
    </source>
</evidence>
<protein>
    <submittedName>
        <fullName evidence="6">Putative fusion protein: integrase catalytic region and hypothetical conserved protein</fullName>
    </submittedName>
</protein>
<dbReference type="PANTHER" id="PTHR46468">
    <property type="entry name" value="SENTRIN-SPECIFIC PROTEASE 8"/>
    <property type="match status" value="1"/>
</dbReference>
<dbReference type="GO" id="GO:0006508">
    <property type="term" value="P:proteolysis"/>
    <property type="evidence" value="ECO:0007669"/>
    <property type="project" value="UniProtKB-KW"/>
</dbReference>
<feature type="compositionally biased region" description="Basic and acidic residues" evidence="4">
    <location>
        <begin position="278"/>
        <end position="288"/>
    </location>
</feature>
<dbReference type="Gene3D" id="3.40.395.10">
    <property type="entry name" value="Adenoviral Proteinase, Chain A"/>
    <property type="match status" value="1"/>
</dbReference>
<proteinExistence type="predicted"/>
<feature type="region of interest" description="Disordered" evidence="4">
    <location>
        <begin position="505"/>
        <end position="550"/>
    </location>
</feature>
<keyword evidence="3" id="KW-0788">Thiol protease</keyword>
<dbReference type="HOGENOM" id="CLU_323870_0_0_5"/>
<dbReference type="InterPro" id="IPR038765">
    <property type="entry name" value="Papain-like_cys_pep_sf"/>
</dbReference>
<feature type="domain" description="Ubiquitin-like protease family profile" evidence="5">
    <location>
        <begin position="544"/>
        <end position="711"/>
    </location>
</feature>
<dbReference type="Pfam" id="PF02902">
    <property type="entry name" value="Peptidase_C48"/>
    <property type="match status" value="1"/>
</dbReference>
<evidence type="ECO:0000256" key="2">
    <source>
        <dbReference type="ARBA" id="ARBA00022801"/>
    </source>
</evidence>
<evidence type="ECO:0000313" key="7">
    <source>
        <dbReference type="Proteomes" id="UP000008817"/>
    </source>
</evidence>
<dbReference type="PROSITE" id="PS50600">
    <property type="entry name" value="ULP_PROTEASE"/>
    <property type="match status" value="1"/>
</dbReference>
<evidence type="ECO:0000259" key="5">
    <source>
        <dbReference type="PROSITE" id="PS50600"/>
    </source>
</evidence>
<reference evidence="6 7" key="1">
    <citation type="submission" date="2008-04" db="EMBL/GenBank/DDBJ databases">
        <title>Genome diversity and DNA divergence of Rhizobium etli.</title>
        <authorList>
            <person name="Gonzalez V."/>
            <person name="Acosta J.L."/>
            <person name="Santamaria R.I."/>
            <person name="Bustos P."/>
            <person name="Hernandez-Gonzalez I.L."/>
            <person name="Fernandez J.L."/>
            <person name="Diaz R."/>
            <person name="Flores M."/>
            <person name="Mora J."/>
            <person name="Palacios R."/>
            <person name="Davila G."/>
        </authorList>
    </citation>
    <scope>NUCLEOTIDE SEQUENCE [LARGE SCALE GENOMIC DNA]</scope>
    <source>
        <strain evidence="6 7">CIAT 652</strain>
        <plasmid evidence="7">Plasmid pB</plasmid>
    </source>
</reference>
<evidence type="ECO:0000256" key="4">
    <source>
        <dbReference type="SAM" id="MobiDB-lite"/>
    </source>
</evidence>
<evidence type="ECO:0000256" key="1">
    <source>
        <dbReference type="ARBA" id="ARBA00022670"/>
    </source>
</evidence>
<keyword evidence="2" id="KW-0378">Hydrolase</keyword>
<dbReference type="GO" id="GO:0019784">
    <property type="term" value="F:deNEDDylase activity"/>
    <property type="evidence" value="ECO:0007669"/>
    <property type="project" value="InterPro"/>
</dbReference>
<keyword evidence="1" id="KW-0645">Protease</keyword>
<dbReference type="PANTHER" id="PTHR46468:SF1">
    <property type="entry name" value="SENTRIN-SPECIFIC PROTEASE 8"/>
    <property type="match status" value="1"/>
</dbReference>
<feature type="compositionally biased region" description="Polar residues" evidence="4">
    <location>
        <begin position="170"/>
        <end position="182"/>
    </location>
</feature>
<feature type="compositionally biased region" description="Low complexity" evidence="4">
    <location>
        <begin position="241"/>
        <end position="253"/>
    </location>
</feature>
<geneLocation type="plasmid" evidence="6 7">
    <name>pB</name>
</geneLocation>
<dbReference type="GO" id="GO:0008234">
    <property type="term" value="F:cysteine-type peptidase activity"/>
    <property type="evidence" value="ECO:0007669"/>
    <property type="project" value="UniProtKB-KW"/>
</dbReference>
<sequence>MVGPAAKREAVTHLKAVMGLSERRACQIISADRKTVRYRSCRPPEVALRAKLRDLANERRRFGYRRLFVLLRREGEPSGVNRIEVPNLISGGPASMYPRRNQPRDDDSREVSEWIEGVTGAFDTDAWIREYNSQRRDVEQDLSDLRLGSHDSDAGDRVPRRRSVGGSMRVTPQSLAPENSLSGARHSIDVSRAGSSSLRFGGSGSKTSSNMAEAGEVAAAPQGKRRGFTSRMASGFKKAFGLSSGKTSSRSSGQQDVDAATETHVVSTKARVGAKRGRPADRDMHPDDETRINQFAEAVRNYEILPDGSVGRGDGRVPEATVENNLGILRRFARWLRAENRDSMASRLLNDPDSLAVDIADYYLASGGDGRNRLKSALSHFRRLSPEGQELQAVGPGPRLMGRRIHVPYPDDALIIDALANEERSKLGSASTSKRNVVLNMASNQRKFSAWLQREGRESIVSRLTGTDQQQQSLQKDYQDFTEDMGKHTISFKRLRQYQQVVEANAASGLSPEQASGREPAGLDGRSDSRAEFRSTSPLQQVDPPIESRSGLSLDHTEWLGDQHIQTDYELLMQDLQRNDPDLAARTRLIDPLIAHYHLRLGDESTALSAFQRIVNDQNGRDTADFLFLPVSDASASDPDHRGTHWSLLLVDRRNREGPAAYHYDSFRGQNDEFAAMLAQRLGTRLEPVRMTQQRNGYDCGVFVVDGTRALVRRLARRDRPAVLHLDNLVADREQLQRRLSTATNSARAGAAAAEPESSTQIADPAEFWHGVGQPGQLPDSWNTATFRQDLPSAAYSPVQSVNPPDAPWEQSLGASIFGTPQYTLPVDDLGGFVPPSWQHGNQPVPDDLLPAMYLFDLLPSADKPTNFSIHGVPYTATLGPSGMQSDIYLFLQ</sequence>
<feature type="region of interest" description="Disordered" evidence="4">
    <location>
        <begin position="142"/>
        <end position="225"/>
    </location>
</feature>
<evidence type="ECO:0000313" key="6">
    <source>
        <dbReference type="EMBL" id="ACE93948.1"/>
    </source>
</evidence>
<keyword evidence="6" id="KW-0614">Plasmid</keyword>
<feature type="compositionally biased region" description="Basic and acidic residues" evidence="4">
    <location>
        <begin position="142"/>
        <end position="158"/>
    </location>
</feature>
<accession>B3Q2P2</accession>
<feature type="compositionally biased region" description="Low complexity" evidence="4">
    <location>
        <begin position="191"/>
        <end position="200"/>
    </location>
</feature>
<dbReference type="SUPFAM" id="SSF54001">
    <property type="entry name" value="Cysteine proteinases"/>
    <property type="match status" value="1"/>
</dbReference>
<dbReference type="Proteomes" id="UP000008817">
    <property type="component" value="Plasmid pB"/>
</dbReference>
<dbReference type="InterPro" id="IPR003653">
    <property type="entry name" value="Peptidase_C48_C"/>
</dbReference>
<name>B3Q2P2_RHIE6</name>